<keyword evidence="3" id="KW-1185">Reference proteome</keyword>
<name>A0ABY7CVJ7_9BASI</name>
<evidence type="ECO:0000313" key="3">
    <source>
        <dbReference type="Proteomes" id="UP001164743"/>
    </source>
</evidence>
<evidence type="ECO:0000256" key="1">
    <source>
        <dbReference type="SAM" id="MobiDB-lite"/>
    </source>
</evidence>
<dbReference type="RefSeq" id="XP_053024235.1">
    <property type="nucleotide sequence ID" value="XM_053160973.1"/>
</dbReference>
<feature type="compositionally biased region" description="Polar residues" evidence="1">
    <location>
        <begin position="1"/>
        <end position="10"/>
    </location>
</feature>
<dbReference type="EMBL" id="CP110430">
    <property type="protein sequence ID" value="WAQ88680.1"/>
    <property type="molecule type" value="Genomic_DNA"/>
</dbReference>
<accession>A0ABY7CVJ7</accession>
<dbReference type="GeneID" id="77801867"/>
<feature type="compositionally biased region" description="Low complexity" evidence="1">
    <location>
        <begin position="11"/>
        <end position="26"/>
    </location>
</feature>
<reference evidence="2" key="1">
    <citation type="submission" date="2022-10" db="EMBL/GenBank/DDBJ databases">
        <title>Puccinia triticina Genome sequencing and assembly.</title>
        <authorList>
            <person name="Li C."/>
        </authorList>
    </citation>
    <scope>NUCLEOTIDE SEQUENCE</scope>
    <source>
        <strain evidence="2">Pt15</strain>
    </source>
</reference>
<feature type="region of interest" description="Disordered" evidence="1">
    <location>
        <begin position="1"/>
        <end position="26"/>
    </location>
</feature>
<evidence type="ECO:0000313" key="2">
    <source>
        <dbReference type="EMBL" id="WAQ88680.1"/>
    </source>
</evidence>
<protein>
    <submittedName>
        <fullName evidence="2">Uncharacterized protein</fullName>
    </submittedName>
</protein>
<organism evidence="2 3">
    <name type="scientific">Puccinia triticina</name>
    <dbReference type="NCBI Taxonomy" id="208348"/>
    <lineage>
        <taxon>Eukaryota</taxon>
        <taxon>Fungi</taxon>
        <taxon>Dikarya</taxon>
        <taxon>Basidiomycota</taxon>
        <taxon>Pucciniomycotina</taxon>
        <taxon>Pucciniomycetes</taxon>
        <taxon>Pucciniales</taxon>
        <taxon>Pucciniaceae</taxon>
        <taxon>Puccinia</taxon>
    </lineage>
</organism>
<dbReference type="Proteomes" id="UP001164743">
    <property type="component" value="Chromosome 10A"/>
</dbReference>
<sequence length="85" mass="9127">MATDLSNSVGALSDDTSTTSSSVSTRTTSLALSLPHCWALHTGTSQAPPIRPLDDTYDLRRRGVWQNHNGRTPAEVVRMMSALSA</sequence>
<proteinExistence type="predicted"/>
<gene>
    <name evidence="2" type="ORF">PtA15_10A99</name>
</gene>